<dbReference type="PANTHER" id="PTHR43178">
    <property type="entry name" value="DIHYDROLIPOAMIDE ACETYLTRANSFERASE COMPONENT OF PYRUVATE DEHYDROGENASE COMPLEX"/>
    <property type="match status" value="1"/>
</dbReference>
<evidence type="ECO:0000256" key="1">
    <source>
        <dbReference type="ARBA" id="ARBA00001938"/>
    </source>
</evidence>
<dbReference type="PROSITE" id="PS51826">
    <property type="entry name" value="PSBD"/>
    <property type="match status" value="1"/>
</dbReference>
<evidence type="ECO:0000256" key="11">
    <source>
        <dbReference type="SAM" id="MobiDB-lite"/>
    </source>
</evidence>
<evidence type="ECO:0000313" key="14">
    <source>
        <dbReference type="EMBL" id="RKP39344.1"/>
    </source>
</evidence>
<dbReference type="Proteomes" id="UP000268162">
    <property type="component" value="Unassembled WGS sequence"/>
</dbReference>
<dbReference type="SUPFAM" id="SSF52777">
    <property type="entry name" value="CoA-dependent acyltransferases"/>
    <property type="match status" value="1"/>
</dbReference>
<dbReference type="PANTHER" id="PTHR43178:SF5">
    <property type="entry name" value="LIPOAMIDE ACYLTRANSFERASE COMPONENT OF BRANCHED-CHAIN ALPHA-KETO ACID DEHYDROGENASE COMPLEX, MITOCHONDRIAL"/>
    <property type="match status" value="1"/>
</dbReference>
<dbReference type="GO" id="GO:0045333">
    <property type="term" value="P:cellular respiration"/>
    <property type="evidence" value="ECO:0007669"/>
    <property type="project" value="UniProtKB-ARBA"/>
</dbReference>
<dbReference type="InterPro" id="IPR001078">
    <property type="entry name" value="2-oxoacid_DH_actylTfrase"/>
</dbReference>
<dbReference type="GO" id="GO:0043754">
    <property type="term" value="F:dihydrolipoamide branched chain acyltransferase activity"/>
    <property type="evidence" value="ECO:0007669"/>
    <property type="project" value="UniProtKB-EC"/>
</dbReference>
<reference evidence="15" key="1">
    <citation type="journal article" date="2018" name="Nat. Microbiol.">
        <title>Leveraging single-cell genomics to expand the fungal tree of life.</title>
        <authorList>
            <person name="Ahrendt S.R."/>
            <person name="Quandt C.A."/>
            <person name="Ciobanu D."/>
            <person name="Clum A."/>
            <person name="Salamov A."/>
            <person name="Andreopoulos B."/>
            <person name="Cheng J.F."/>
            <person name="Woyke T."/>
            <person name="Pelin A."/>
            <person name="Henrissat B."/>
            <person name="Reynolds N.K."/>
            <person name="Benny G.L."/>
            <person name="Smith M.E."/>
            <person name="James T.Y."/>
            <person name="Grigoriev I.V."/>
        </authorList>
    </citation>
    <scope>NUCLEOTIDE SEQUENCE [LARGE SCALE GENOMIC DNA]</scope>
    <source>
        <strain evidence="15">RSA 468</strain>
    </source>
</reference>
<dbReference type="Pfam" id="PF00198">
    <property type="entry name" value="2-oxoacid_dh"/>
    <property type="match status" value="1"/>
</dbReference>
<dbReference type="InterPro" id="IPR003016">
    <property type="entry name" value="2-oxoA_DH_lipoyl-BS"/>
</dbReference>
<dbReference type="PROSITE" id="PS00189">
    <property type="entry name" value="LIPOYL"/>
    <property type="match status" value="1"/>
</dbReference>
<feature type="domain" description="Peripheral subunit-binding (PSBD)" evidence="13">
    <location>
        <begin position="175"/>
        <end position="212"/>
    </location>
</feature>
<dbReference type="SUPFAM" id="SSF47005">
    <property type="entry name" value="Peripheral subunit-binding domain of 2-oxo acid dehydrogenase complex"/>
    <property type="match status" value="1"/>
</dbReference>
<dbReference type="Pfam" id="PF00364">
    <property type="entry name" value="Biotin_lipoyl"/>
    <property type="match status" value="1"/>
</dbReference>
<dbReference type="FunFam" id="4.10.320.10:FF:000002">
    <property type="entry name" value="Dihydrolipoamide acetyltransferase component of pyruvate dehydrogenase complex"/>
    <property type="match status" value="1"/>
</dbReference>
<evidence type="ECO:0000256" key="9">
    <source>
        <dbReference type="ARBA" id="ARBA00051775"/>
    </source>
</evidence>
<organism evidence="14 15">
    <name type="scientific">Dimargaris cristalligena</name>
    <dbReference type="NCBI Taxonomy" id="215637"/>
    <lineage>
        <taxon>Eukaryota</taxon>
        <taxon>Fungi</taxon>
        <taxon>Fungi incertae sedis</taxon>
        <taxon>Zoopagomycota</taxon>
        <taxon>Kickxellomycotina</taxon>
        <taxon>Dimargaritomycetes</taxon>
        <taxon>Dimargaritales</taxon>
        <taxon>Dimargaritaceae</taxon>
        <taxon>Dimargaris</taxon>
    </lineage>
</organism>
<evidence type="ECO:0000259" key="12">
    <source>
        <dbReference type="PROSITE" id="PS50968"/>
    </source>
</evidence>
<keyword evidence="15" id="KW-1185">Reference proteome</keyword>
<dbReference type="Gene3D" id="2.40.50.100">
    <property type="match status" value="1"/>
</dbReference>
<dbReference type="EMBL" id="ML002277">
    <property type="protein sequence ID" value="RKP39344.1"/>
    <property type="molecule type" value="Genomic_DNA"/>
</dbReference>
<dbReference type="InterPro" id="IPR036625">
    <property type="entry name" value="E3-bd_dom_sf"/>
</dbReference>
<dbReference type="FunFam" id="3.30.559.10:FF:000007">
    <property type="entry name" value="Dihydrolipoamide acetyltransferase component of pyruvate dehydrogenase complex"/>
    <property type="match status" value="1"/>
</dbReference>
<evidence type="ECO:0000256" key="3">
    <source>
        <dbReference type="ARBA" id="ARBA00007317"/>
    </source>
</evidence>
<keyword evidence="6" id="KW-0809">Transit peptide</keyword>
<evidence type="ECO:0000256" key="7">
    <source>
        <dbReference type="ARBA" id="ARBA00023128"/>
    </source>
</evidence>
<comment type="cofactor">
    <cofactor evidence="1 10">
        <name>(R)-lipoate</name>
        <dbReference type="ChEBI" id="CHEBI:83088"/>
    </cofactor>
</comment>
<proteinExistence type="inferred from homology"/>
<dbReference type="GO" id="GO:0031405">
    <property type="term" value="F:lipoic acid binding"/>
    <property type="evidence" value="ECO:0007669"/>
    <property type="project" value="TreeGrafter"/>
</dbReference>
<evidence type="ECO:0000256" key="10">
    <source>
        <dbReference type="RuleBase" id="RU003423"/>
    </source>
</evidence>
<evidence type="ECO:0000256" key="6">
    <source>
        <dbReference type="ARBA" id="ARBA00022946"/>
    </source>
</evidence>
<comment type="catalytic activity">
    <reaction evidence="9">
        <text>N(6)-[(R)-dihydrolipoyl]-L-lysyl-[protein] + 2-methylpropanoyl-CoA = N(6)-[(R)-S(8)-2-methylpropanoyldihydrolipoyl]-L-lysyl-[protein] + CoA</text>
        <dbReference type="Rhea" id="RHEA:18865"/>
        <dbReference type="Rhea" id="RHEA-COMP:10475"/>
        <dbReference type="Rhea" id="RHEA-COMP:10497"/>
        <dbReference type="ChEBI" id="CHEBI:57287"/>
        <dbReference type="ChEBI" id="CHEBI:57338"/>
        <dbReference type="ChEBI" id="CHEBI:83100"/>
        <dbReference type="ChEBI" id="CHEBI:83142"/>
        <dbReference type="EC" id="2.3.1.168"/>
    </reaction>
    <physiologicalReaction direction="left-to-right" evidence="9">
        <dbReference type="Rhea" id="RHEA:18866"/>
    </physiologicalReaction>
</comment>
<keyword evidence="5 10" id="KW-0450">Lipoyl</keyword>
<dbReference type="CDD" id="cd06849">
    <property type="entry name" value="lipoyl_domain"/>
    <property type="match status" value="1"/>
</dbReference>
<dbReference type="AlphaFoldDB" id="A0A4P9ZZW9"/>
<dbReference type="OrthoDB" id="15567at2759"/>
<dbReference type="Gene3D" id="4.10.320.10">
    <property type="entry name" value="E3-binding domain"/>
    <property type="match status" value="1"/>
</dbReference>
<dbReference type="FunFam" id="2.40.50.100:FF:000013">
    <property type="entry name" value="Dihydrolipoamide acetyltransferase component of pyruvate dehydrogenase complex"/>
    <property type="match status" value="1"/>
</dbReference>
<comment type="similarity">
    <text evidence="3 10">Belongs to the 2-oxoacid dehydrogenase family.</text>
</comment>
<feature type="region of interest" description="Disordered" evidence="11">
    <location>
        <begin position="125"/>
        <end position="165"/>
    </location>
</feature>
<dbReference type="Pfam" id="PF02817">
    <property type="entry name" value="E3_binding"/>
    <property type="match status" value="1"/>
</dbReference>
<name>A0A4P9ZZW9_9FUNG</name>
<evidence type="ECO:0000256" key="8">
    <source>
        <dbReference type="ARBA" id="ARBA00023315"/>
    </source>
</evidence>
<feature type="domain" description="Lipoyl-binding" evidence="12">
    <location>
        <begin position="50"/>
        <end position="125"/>
    </location>
</feature>
<feature type="compositionally biased region" description="Pro residues" evidence="11">
    <location>
        <begin position="145"/>
        <end position="154"/>
    </location>
</feature>
<dbReference type="GO" id="GO:0016407">
    <property type="term" value="F:acetyltransferase activity"/>
    <property type="evidence" value="ECO:0007669"/>
    <property type="project" value="TreeGrafter"/>
</dbReference>
<dbReference type="GO" id="GO:0005759">
    <property type="term" value="C:mitochondrial matrix"/>
    <property type="evidence" value="ECO:0007669"/>
    <property type="project" value="UniProtKB-SubCell"/>
</dbReference>
<dbReference type="PROSITE" id="PS50968">
    <property type="entry name" value="BIOTINYL_LIPOYL"/>
    <property type="match status" value="1"/>
</dbReference>
<evidence type="ECO:0000256" key="5">
    <source>
        <dbReference type="ARBA" id="ARBA00022823"/>
    </source>
</evidence>
<dbReference type="SUPFAM" id="SSF51230">
    <property type="entry name" value="Single hybrid motif"/>
    <property type="match status" value="1"/>
</dbReference>
<evidence type="ECO:0000313" key="15">
    <source>
        <dbReference type="Proteomes" id="UP000268162"/>
    </source>
</evidence>
<keyword evidence="7" id="KW-0496">Mitochondrion</keyword>
<protein>
    <recommendedName>
        <fullName evidence="10">Dihydrolipoamide acetyltransferase component of pyruvate dehydrogenase complex</fullName>
        <ecNumber evidence="10">2.3.1.-</ecNumber>
    </recommendedName>
</protein>
<dbReference type="STRING" id="215637.A0A4P9ZZW9"/>
<dbReference type="InterPro" id="IPR011053">
    <property type="entry name" value="Single_hybrid_motif"/>
</dbReference>
<accession>A0A4P9ZZW9</accession>
<feature type="compositionally biased region" description="Acidic residues" evidence="11">
    <location>
        <begin position="125"/>
        <end position="137"/>
    </location>
</feature>
<evidence type="ECO:0000256" key="2">
    <source>
        <dbReference type="ARBA" id="ARBA00004305"/>
    </source>
</evidence>
<dbReference type="InterPro" id="IPR004167">
    <property type="entry name" value="PSBD"/>
</dbReference>
<dbReference type="InterPro" id="IPR050743">
    <property type="entry name" value="2-oxoacid_DH_E2_comp"/>
</dbReference>
<evidence type="ECO:0000256" key="4">
    <source>
        <dbReference type="ARBA" id="ARBA00022679"/>
    </source>
</evidence>
<dbReference type="InterPro" id="IPR023213">
    <property type="entry name" value="CAT-like_dom_sf"/>
</dbReference>
<dbReference type="EC" id="2.3.1.-" evidence="10"/>
<dbReference type="GO" id="GO:0005829">
    <property type="term" value="C:cytosol"/>
    <property type="evidence" value="ECO:0007669"/>
    <property type="project" value="UniProtKB-ARBA"/>
</dbReference>
<comment type="subcellular location">
    <subcellularLocation>
        <location evidence="2">Mitochondrion matrix</location>
    </subcellularLocation>
</comment>
<feature type="region of interest" description="Disordered" evidence="11">
    <location>
        <begin position="213"/>
        <end position="234"/>
    </location>
</feature>
<gene>
    <name evidence="14" type="ORF">BJ085DRAFT_43226</name>
</gene>
<keyword evidence="8 10" id="KW-0012">Acyltransferase</keyword>
<dbReference type="Gene3D" id="3.30.559.10">
    <property type="entry name" value="Chloramphenicol acetyltransferase-like domain"/>
    <property type="match status" value="1"/>
</dbReference>
<dbReference type="InterPro" id="IPR000089">
    <property type="entry name" value="Biotin_lipoyl"/>
</dbReference>
<evidence type="ECO:0000259" key="13">
    <source>
        <dbReference type="PROSITE" id="PS51826"/>
    </source>
</evidence>
<sequence>MFRLLRDQPSCLRALQRLTRDACLTRPLRIGLTGPTASRLFHTSGASHKVVPFNLADIGEGITECEIIQWFVKPGDTIAQFDKICEVQSDKASVEITSRYDGRVSKLYYDAGAVANVGKPLVDIEVGDEGGEVDPELSEPASAPKVPPPTPSAPAPSTSPSIPPQLASTAAQDIIAIPAVRRLAKEHSLNLAHIQGTGKGGRITKEDVLNHLNEGPAAQSPPAPSASATLSMAGSVEERPLANIERAMYKSMTASRTIPDFIFTDELELDTLMGLRQQLNGWLTASGQAAGGPGLDKVSYMPFMIKALSLALAKYPILNAAILHEDQGADRARIQFRASHNIALAMDTPQGLIVPNIKDVQAKTLLEVAQELQRLVAAGKRNGLGPADMKHATITLSNVGMIGGTKLGPVVPSGTMCIGAIGKIQRLPRFDMVTDPITQVTREVVVPKHIVNVSWAADHRVVDGATMARFAVYWQSILQNPGLFLAQLK</sequence>
<keyword evidence="4 10" id="KW-0808">Transferase</keyword>